<feature type="compositionally biased region" description="Acidic residues" evidence="1">
    <location>
        <begin position="27"/>
        <end position="41"/>
    </location>
</feature>
<reference evidence="2 3" key="1">
    <citation type="submission" date="2024-06" db="EMBL/GenBank/DDBJ databases">
        <authorList>
            <person name="Kraege A."/>
            <person name="Thomma B."/>
        </authorList>
    </citation>
    <scope>NUCLEOTIDE SEQUENCE [LARGE SCALE GENOMIC DNA]</scope>
</reference>
<name>A0ABP1FXF5_9CHLO</name>
<accession>A0ABP1FXF5</accession>
<evidence type="ECO:0000313" key="2">
    <source>
        <dbReference type="EMBL" id="CAL5224570.1"/>
    </source>
</evidence>
<comment type="caution">
    <text evidence="2">The sequence shown here is derived from an EMBL/GenBank/DDBJ whole genome shotgun (WGS) entry which is preliminary data.</text>
</comment>
<dbReference type="EMBL" id="CAXHTA020000011">
    <property type="protein sequence ID" value="CAL5224570.1"/>
    <property type="molecule type" value="Genomic_DNA"/>
</dbReference>
<proteinExistence type="predicted"/>
<protein>
    <submittedName>
        <fullName evidence="2">G7276 protein</fullName>
    </submittedName>
</protein>
<gene>
    <name evidence="2" type="primary">g7276</name>
    <name evidence="2" type="ORF">VP750_LOCUS6229</name>
</gene>
<evidence type="ECO:0000256" key="1">
    <source>
        <dbReference type="SAM" id="MobiDB-lite"/>
    </source>
</evidence>
<keyword evidence="3" id="KW-1185">Reference proteome</keyword>
<feature type="compositionally biased region" description="Polar residues" evidence="1">
    <location>
        <begin position="1"/>
        <end position="15"/>
    </location>
</feature>
<feature type="region of interest" description="Disordered" evidence="1">
    <location>
        <begin position="1"/>
        <end position="43"/>
    </location>
</feature>
<dbReference type="Proteomes" id="UP001497392">
    <property type="component" value="Unassembled WGS sequence"/>
</dbReference>
<organism evidence="2 3">
    <name type="scientific">Coccomyxa viridis</name>
    <dbReference type="NCBI Taxonomy" id="1274662"/>
    <lineage>
        <taxon>Eukaryota</taxon>
        <taxon>Viridiplantae</taxon>
        <taxon>Chlorophyta</taxon>
        <taxon>core chlorophytes</taxon>
        <taxon>Trebouxiophyceae</taxon>
        <taxon>Trebouxiophyceae incertae sedis</taxon>
        <taxon>Coccomyxaceae</taxon>
        <taxon>Coccomyxa</taxon>
    </lineage>
</organism>
<sequence length="99" mass="11204">MVNPTSAESNWTIKDQYTADDPIKDSSEEDFSEEESSEEESFTYVPKAISEATREDLQSALRYLNFDIVDGHEYAQAMDDKSLEVTSARRCANFHGKLA</sequence>
<evidence type="ECO:0000313" key="3">
    <source>
        <dbReference type="Proteomes" id="UP001497392"/>
    </source>
</evidence>